<dbReference type="Pfam" id="PF12706">
    <property type="entry name" value="Lactamase_B_2"/>
    <property type="match status" value="1"/>
</dbReference>
<dbReference type="PANTHER" id="PTHR46018:SF4">
    <property type="entry name" value="METALLO-HYDROLASE YHFI-RELATED"/>
    <property type="match status" value="1"/>
</dbReference>
<comment type="caution">
    <text evidence="3">The sequence shown here is derived from an EMBL/GenBank/DDBJ whole genome shotgun (WGS) entry which is preliminary data.</text>
</comment>
<protein>
    <recommendedName>
        <fullName evidence="2">Metallo-beta-lactamase domain-containing protein</fullName>
    </recommendedName>
</protein>
<accession>A0A430AFI9</accession>
<dbReference type="SMART" id="SM00849">
    <property type="entry name" value="Lactamase_B"/>
    <property type="match status" value="1"/>
</dbReference>
<dbReference type="PANTHER" id="PTHR46018">
    <property type="entry name" value="ZINC PHOSPHODIESTERASE ELAC PROTEIN 1"/>
    <property type="match status" value="1"/>
</dbReference>
<evidence type="ECO:0000313" key="4">
    <source>
        <dbReference type="Proteomes" id="UP000288669"/>
    </source>
</evidence>
<dbReference type="GO" id="GO:0042781">
    <property type="term" value="F:3'-tRNA processing endoribonuclease activity"/>
    <property type="evidence" value="ECO:0007669"/>
    <property type="project" value="TreeGrafter"/>
</dbReference>
<dbReference type="Proteomes" id="UP000288669">
    <property type="component" value="Unassembled WGS sequence"/>
</dbReference>
<dbReference type="RefSeq" id="WP_126825926.1">
    <property type="nucleotide sequence ID" value="NZ_JBHLWU010000001.1"/>
</dbReference>
<keyword evidence="1" id="KW-0862">Zinc</keyword>
<dbReference type="SUPFAM" id="SSF56281">
    <property type="entry name" value="Metallo-hydrolase/oxidoreductase"/>
    <property type="match status" value="1"/>
</dbReference>
<organism evidence="3 4">
    <name type="scientific">Vagococcus entomophilus</name>
    <dbReference type="NCBI Taxonomy" id="1160095"/>
    <lineage>
        <taxon>Bacteria</taxon>
        <taxon>Bacillati</taxon>
        <taxon>Bacillota</taxon>
        <taxon>Bacilli</taxon>
        <taxon>Lactobacillales</taxon>
        <taxon>Enterococcaceae</taxon>
        <taxon>Vagococcus</taxon>
    </lineage>
</organism>
<keyword evidence="4" id="KW-1185">Reference proteome</keyword>
<evidence type="ECO:0000313" key="3">
    <source>
        <dbReference type="EMBL" id="RSU06510.1"/>
    </source>
</evidence>
<feature type="domain" description="Metallo-beta-lactamase" evidence="2">
    <location>
        <begin position="18"/>
        <end position="212"/>
    </location>
</feature>
<dbReference type="InterPro" id="IPR001279">
    <property type="entry name" value="Metallo-B-lactamas"/>
</dbReference>
<dbReference type="CDD" id="cd07716">
    <property type="entry name" value="RNaseZ_short-form-like_MBL-fold"/>
    <property type="match status" value="1"/>
</dbReference>
<dbReference type="Gene3D" id="3.60.15.10">
    <property type="entry name" value="Ribonuclease Z/Hydroxyacylglutathione hydrolase-like"/>
    <property type="match status" value="1"/>
</dbReference>
<evidence type="ECO:0000256" key="1">
    <source>
        <dbReference type="ARBA" id="ARBA00022833"/>
    </source>
</evidence>
<proteinExistence type="predicted"/>
<evidence type="ECO:0000259" key="2">
    <source>
        <dbReference type="SMART" id="SM00849"/>
    </source>
</evidence>
<dbReference type="OrthoDB" id="9794898at2"/>
<reference evidence="3 4" key="1">
    <citation type="submission" date="2017-05" db="EMBL/GenBank/DDBJ databases">
        <title>Vagococcus spp. assemblies.</title>
        <authorList>
            <person name="Gulvik C.A."/>
        </authorList>
    </citation>
    <scope>NUCLEOTIDE SEQUENCE [LARGE SCALE GENOMIC DNA]</scope>
    <source>
        <strain evidence="3 4">DSM 24756</strain>
    </source>
</reference>
<dbReference type="AlphaFoldDB" id="A0A430AFI9"/>
<dbReference type="EMBL" id="NGJZ01000003">
    <property type="protein sequence ID" value="RSU06510.1"/>
    <property type="molecule type" value="Genomic_DNA"/>
</dbReference>
<name>A0A430AFI9_9ENTE</name>
<gene>
    <name evidence="3" type="ORF">CBF30_09680</name>
</gene>
<dbReference type="InterPro" id="IPR036866">
    <property type="entry name" value="RibonucZ/Hydroxyglut_hydro"/>
</dbReference>
<sequence length="247" mass="27736">MKVTVLGYLGGFPYQNKGTSSYLLESDGYHLLLDAGSASLVALEKVVDPLTLDAVILSHYHHDHIADLGVLQYYRQLMPRGKQQVPILPIYGHTEDAFHFNDLTMKGISQGYPYKESDCITVGPFEITFMRTIHPVPCFAMRFKEKKSGKIFVFTGDSGYLEGFKEFAREADVFMADTYLFEGNEKHHAHFTSKESGEIAYAADVKKLVLTHLPQTGDLQLLKIQAEEASQHQIPVILADTHLVLEI</sequence>